<evidence type="ECO:0000256" key="6">
    <source>
        <dbReference type="ARBA" id="ARBA00022692"/>
    </source>
</evidence>
<evidence type="ECO:0000256" key="4">
    <source>
        <dbReference type="ARBA" id="ARBA00022452"/>
    </source>
</evidence>
<keyword evidence="4 14" id="KW-1134">Transmembrane beta strand</keyword>
<keyword evidence="10 15" id="KW-0798">TonB box</keyword>
<evidence type="ECO:0000256" key="15">
    <source>
        <dbReference type="RuleBase" id="RU003357"/>
    </source>
</evidence>
<organism evidence="19 20">
    <name type="scientific">Bradyrhizobium brasilense</name>
    <dbReference type="NCBI Taxonomy" id="1419277"/>
    <lineage>
        <taxon>Bacteria</taxon>
        <taxon>Pseudomonadati</taxon>
        <taxon>Pseudomonadota</taxon>
        <taxon>Alphaproteobacteria</taxon>
        <taxon>Hyphomicrobiales</taxon>
        <taxon>Nitrobacteraceae</taxon>
        <taxon>Bradyrhizobium</taxon>
    </lineage>
</organism>
<evidence type="ECO:0000256" key="12">
    <source>
        <dbReference type="ARBA" id="ARBA00023170"/>
    </source>
</evidence>
<evidence type="ECO:0000256" key="8">
    <source>
        <dbReference type="ARBA" id="ARBA00023004"/>
    </source>
</evidence>
<keyword evidence="3 14" id="KW-0813">Transport</keyword>
<dbReference type="InterPro" id="IPR012910">
    <property type="entry name" value="Plug_dom"/>
</dbReference>
<keyword evidence="11 14" id="KW-0472">Membrane</keyword>
<proteinExistence type="inferred from homology"/>
<keyword evidence="7" id="KW-0732">Signal</keyword>
<sequence length="764" mass="83565">MFRRTALAAGYMAGSGLFVLSVVMPRESVAQSALPPVTVEAPKQQQQARRTLPARRAARPARTTPRSIANRAPAQNVPAPGAGGGGERGNGPVTGYLASQSVTATKTDSPVLTTPQSISIVTQDQIQAQGAQNITEALRYTPGVTIESFGANAFFDEFKLRGFTAPRYLDGLRLPTDTTTFAVPRIETYGLERIEVLKGPSSGLYGQSDPGGLLNLVSKRPTETPHYEIEGSFGSFDRFQGAFDIGGPADKDARFLYRIVGLGRDSNSQTDFVQDNKLFIAPSFTWRPTYDTSFTVLSQYQKVDNKGYQQYVPGQVSFLPNPNGHIPYSRYLGEPGLDGYHLEQFAVGYAFEHRFDNIFQFRQNLRYTQVSNDLASVRTEGMVTDRLVARTYNYVKANAANVALDNQLQADFATGPLVHKVLAGVDYFDLWANTDYRTTPIAPIDAYSPVYGTAVPSASSLAPFILRDDRQSQLGAYLQDQIKLDRWTLTMSGRQDWVSSGFTSMAFYPPAGHYSRDDSAQTGRIGLSYLFDIGLAPYVSYGTSFTPNLGADSAGRSFRPTTGEGAEVGVKFKPNGSNFMVTAAAFDIRQQDVLTADPLNPLFNVQTDAVRVRGLELELKGNLTRELEITAGYTHLDPRVTTSIAGYAGKYMMNTAQDQVAVWGKYSWYDGALAGLGLGLGVRYVGETYGDNFNTFVIPSYALLDASVSYDFAYLRPDLKGWKAQVNVTNLTDHFYVASCLTGLPYCGLGNGRTVLGTMKYTLN</sequence>
<accession>A0ABY8JCR2</accession>
<keyword evidence="20" id="KW-1185">Reference proteome</keyword>
<keyword evidence="9" id="KW-0406">Ion transport</keyword>
<feature type="domain" description="TonB-dependent receptor plug" evidence="18">
    <location>
        <begin position="112"/>
        <end position="212"/>
    </location>
</feature>
<evidence type="ECO:0000256" key="3">
    <source>
        <dbReference type="ARBA" id="ARBA00022448"/>
    </source>
</evidence>
<evidence type="ECO:0000256" key="14">
    <source>
        <dbReference type="PROSITE-ProRule" id="PRU01360"/>
    </source>
</evidence>
<evidence type="ECO:0000259" key="17">
    <source>
        <dbReference type="Pfam" id="PF00593"/>
    </source>
</evidence>
<keyword evidence="13 14" id="KW-0998">Cell outer membrane</keyword>
<dbReference type="InterPro" id="IPR036942">
    <property type="entry name" value="Beta-barrel_TonB_sf"/>
</dbReference>
<evidence type="ECO:0000256" key="10">
    <source>
        <dbReference type="ARBA" id="ARBA00023077"/>
    </source>
</evidence>
<evidence type="ECO:0000313" key="19">
    <source>
        <dbReference type="EMBL" id="WFU62903.1"/>
    </source>
</evidence>
<dbReference type="InterPro" id="IPR039426">
    <property type="entry name" value="TonB-dep_rcpt-like"/>
</dbReference>
<feature type="region of interest" description="Disordered" evidence="16">
    <location>
        <begin position="33"/>
        <end position="95"/>
    </location>
</feature>
<evidence type="ECO:0000259" key="18">
    <source>
        <dbReference type="Pfam" id="PF07715"/>
    </source>
</evidence>
<dbReference type="PROSITE" id="PS52016">
    <property type="entry name" value="TONB_DEPENDENT_REC_3"/>
    <property type="match status" value="1"/>
</dbReference>
<comment type="similarity">
    <text evidence="2 14 15">Belongs to the TonB-dependent receptor family.</text>
</comment>
<evidence type="ECO:0000256" key="11">
    <source>
        <dbReference type="ARBA" id="ARBA00023136"/>
    </source>
</evidence>
<dbReference type="CDD" id="cd01347">
    <property type="entry name" value="ligand_gated_channel"/>
    <property type="match status" value="1"/>
</dbReference>
<keyword evidence="8" id="KW-0408">Iron</keyword>
<reference evidence="19 20" key="1">
    <citation type="submission" date="2023-04" db="EMBL/GenBank/DDBJ databases">
        <title>Australian commercial rhizobial inoculants.</title>
        <authorList>
            <person name="Kohlmeier M.G."/>
            <person name="O'Hara G.W."/>
            <person name="Colombi E."/>
            <person name="Ramsay J.P."/>
            <person name="Terpolilli J."/>
        </authorList>
    </citation>
    <scope>NUCLEOTIDE SEQUENCE [LARGE SCALE GENOMIC DNA]</scope>
    <source>
        <strain evidence="19 20">CB627</strain>
    </source>
</reference>
<dbReference type="Pfam" id="PF00593">
    <property type="entry name" value="TonB_dep_Rec_b-barrel"/>
    <property type="match status" value="1"/>
</dbReference>
<dbReference type="Pfam" id="PF07715">
    <property type="entry name" value="Plug"/>
    <property type="match status" value="1"/>
</dbReference>
<dbReference type="Proteomes" id="UP001221546">
    <property type="component" value="Chromosome"/>
</dbReference>
<evidence type="ECO:0000313" key="20">
    <source>
        <dbReference type="Proteomes" id="UP001221546"/>
    </source>
</evidence>
<evidence type="ECO:0000256" key="9">
    <source>
        <dbReference type="ARBA" id="ARBA00023065"/>
    </source>
</evidence>
<feature type="compositionally biased region" description="Low complexity" evidence="16">
    <location>
        <begin position="60"/>
        <end position="80"/>
    </location>
</feature>
<keyword evidence="5" id="KW-0410">Iron transport</keyword>
<comment type="subcellular location">
    <subcellularLocation>
        <location evidence="1 14">Cell outer membrane</location>
        <topology evidence="1 14">Multi-pass membrane protein</topology>
    </subcellularLocation>
</comment>
<dbReference type="Gene3D" id="2.40.170.20">
    <property type="entry name" value="TonB-dependent receptor, beta-barrel domain"/>
    <property type="match status" value="1"/>
</dbReference>
<dbReference type="EMBL" id="CP121646">
    <property type="protein sequence ID" value="WFU62903.1"/>
    <property type="molecule type" value="Genomic_DNA"/>
</dbReference>
<dbReference type="SUPFAM" id="SSF56935">
    <property type="entry name" value="Porins"/>
    <property type="match status" value="1"/>
</dbReference>
<feature type="domain" description="TonB-dependent receptor-like beta-barrel" evidence="17">
    <location>
        <begin position="286"/>
        <end position="731"/>
    </location>
</feature>
<dbReference type="InterPro" id="IPR037066">
    <property type="entry name" value="Plug_dom_sf"/>
</dbReference>
<dbReference type="PANTHER" id="PTHR32552">
    <property type="entry name" value="FERRICHROME IRON RECEPTOR-RELATED"/>
    <property type="match status" value="1"/>
</dbReference>
<evidence type="ECO:0000256" key="2">
    <source>
        <dbReference type="ARBA" id="ARBA00009810"/>
    </source>
</evidence>
<dbReference type="PANTHER" id="PTHR32552:SF68">
    <property type="entry name" value="FERRICHROME OUTER MEMBRANE TRANSPORTER_PHAGE RECEPTOR"/>
    <property type="match status" value="1"/>
</dbReference>
<dbReference type="NCBIfam" id="TIGR01783">
    <property type="entry name" value="TonB-siderophor"/>
    <property type="match status" value="1"/>
</dbReference>
<evidence type="ECO:0000256" key="5">
    <source>
        <dbReference type="ARBA" id="ARBA00022496"/>
    </source>
</evidence>
<evidence type="ECO:0000256" key="1">
    <source>
        <dbReference type="ARBA" id="ARBA00004571"/>
    </source>
</evidence>
<dbReference type="Gene3D" id="2.170.130.10">
    <property type="entry name" value="TonB-dependent receptor, plug domain"/>
    <property type="match status" value="1"/>
</dbReference>
<keyword evidence="6 14" id="KW-0812">Transmembrane</keyword>
<evidence type="ECO:0000256" key="16">
    <source>
        <dbReference type="SAM" id="MobiDB-lite"/>
    </source>
</evidence>
<dbReference type="InterPro" id="IPR000531">
    <property type="entry name" value="Beta-barrel_TonB"/>
</dbReference>
<keyword evidence="12 19" id="KW-0675">Receptor</keyword>
<name>A0ABY8JCR2_9BRAD</name>
<evidence type="ECO:0000256" key="7">
    <source>
        <dbReference type="ARBA" id="ARBA00022729"/>
    </source>
</evidence>
<protein>
    <submittedName>
        <fullName evidence="19">TonB-dependent siderophore receptor</fullName>
    </submittedName>
</protein>
<gene>
    <name evidence="19" type="ORF">QA636_36675</name>
</gene>
<evidence type="ECO:0000256" key="13">
    <source>
        <dbReference type="ARBA" id="ARBA00023237"/>
    </source>
</evidence>
<dbReference type="InterPro" id="IPR010105">
    <property type="entry name" value="TonB_sidphr_rcpt"/>
</dbReference>